<gene>
    <name evidence="1" type="ORF">SAMEA104305318_02805</name>
</gene>
<dbReference type="EMBL" id="UFMQ01000015">
    <property type="protein sequence ID" value="SST27020.1"/>
    <property type="molecule type" value="Genomic_DNA"/>
</dbReference>
<evidence type="ECO:0000313" key="1">
    <source>
        <dbReference type="EMBL" id="SST27020.1"/>
    </source>
</evidence>
<accession>A0A333W4P3</accession>
<organism evidence="1 2">
    <name type="scientific">Acinetobacter baumannii</name>
    <dbReference type="NCBI Taxonomy" id="470"/>
    <lineage>
        <taxon>Bacteria</taxon>
        <taxon>Pseudomonadati</taxon>
        <taxon>Pseudomonadota</taxon>
        <taxon>Gammaproteobacteria</taxon>
        <taxon>Moraxellales</taxon>
        <taxon>Moraxellaceae</taxon>
        <taxon>Acinetobacter</taxon>
        <taxon>Acinetobacter calcoaceticus/baumannii complex</taxon>
    </lineage>
</organism>
<reference evidence="1 2" key="1">
    <citation type="submission" date="2018-07" db="EMBL/GenBank/DDBJ databases">
        <authorList>
            <consortium name="Pathogen Informatics"/>
        </authorList>
    </citation>
    <scope>NUCLEOTIDE SEQUENCE [LARGE SCALE GENOMIC DNA]</scope>
    <source>
        <strain evidence="1 2">4300STDY7045823</strain>
    </source>
</reference>
<proteinExistence type="predicted"/>
<name>A0A333W4P3_ACIBA</name>
<dbReference type="Proteomes" id="UP000252694">
    <property type="component" value="Unassembled WGS sequence"/>
</dbReference>
<sequence length="95" mass="9275">MLVASAGMFFRTPVIVTLPAASDTLITLSAVTESIVKVTPAVFGAAVSTVTTPVSVPTLPAASVAVTVMVCGPSASVGSVLSASVQVPSPLFTAG</sequence>
<dbReference type="AlphaFoldDB" id="A0A333W4P3"/>
<evidence type="ECO:0000313" key="2">
    <source>
        <dbReference type="Proteomes" id="UP000252694"/>
    </source>
</evidence>
<protein>
    <submittedName>
        <fullName evidence="1">Uncharacterized protein</fullName>
    </submittedName>
</protein>